<evidence type="ECO:0000256" key="1">
    <source>
        <dbReference type="ARBA" id="ARBA00003236"/>
    </source>
</evidence>
<evidence type="ECO:0000256" key="4">
    <source>
        <dbReference type="ARBA" id="ARBA00032976"/>
    </source>
</evidence>
<feature type="domain" description="NodB homology" evidence="6">
    <location>
        <begin position="82"/>
        <end position="268"/>
    </location>
</feature>
<dbReference type="Gene3D" id="3.20.20.370">
    <property type="entry name" value="Glycoside hydrolase/deacetylase"/>
    <property type="match status" value="1"/>
</dbReference>
<protein>
    <recommendedName>
        <fullName evidence="3">Chitooligosaccharide deacetylase</fullName>
    </recommendedName>
    <alternativeName>
        <fullName evidence="4">Nodulation protein B</fullName>
    </alternativeName>
</protein>
<evidence type="ECO:0000259" key="6">
    <source>
        <dbReference type="PROSITE" id="PS51677"/>
    </source>
</evidence>
<comment type="similarity">
    <text evidence="2">Belongs to the polysaccharide deacetylase family.</text>
</comment>
<evidence type="ECO:0000256" key="2">
    <source>
        <dbReference type="ARBA" id="ARBA00010973"/>
    </source>
</evidence>
<dbReference type="SUPFAM" id="SSF88713">
    <property type="entry name" value="Glycoside hydrolase/deacetylase"/>
    <property type="match status" value="1"/>
</dbReference>
<dbReference type="EMBL" id="JAETWB010000002">
    <property type="protein sequence ID" value="MBL6077884.1"/>
    <property type="molecule type" value="Genomic_DNA"/>
</dbReference>
<dbReference type="PANTHER" id="PTHR10587:SF137">
    <property type="entry name" value="4-DEOXY-4-FORMAMIDO-L-ARABINOSE-PHOSPHOUNDECAPRENOL DEFORMYLASE ARND-RELATED"/>
    <property type="match status" value="1"/>
</dbReference>
<dbReference type="InterPro" id="IPR002509">
    <property type="entry name" value="NODB_dom"/>
</dbReference>
<evidence type="ECO:0000256" key="5">
    <source>
        <dbReference type="SAM" id="MobiDB-lite"/>
    </source>
</evidence>
<organism evidence="7 8">
    <name type="scientific">Belnapia arida</name>
    <dbReference type="NCBI Taxonomy" id="2804533"/>
    <lineage>
        <taxon>Bacteria</taxon>
        <taxon>Pseudomonadati</taxon>
        <taxon>Pseudomonadota</taxon>
        <taxon>Alphaproteobacteria</taxon>
        <taxon>Acetobacterales</taxon>
        <taxon>Roseomonadaceae</taxon>
        <taxon>Belnapia</taxon>
    </lineage>
</organism>
<gene>
    <name evidence="7" type="ORF">JMJ56_07700</name>
</gene>
<dbReference type="CDD" id="cd10917">
    <property type="entry name" value="CE4_NodB_like_6s_7s"/>
    <property type="match status" value="1"/>
</dbReference>
<feature type="region of interest" description="Disordered" evidence="5">
    <location>
        <begin position="276"/>
        <end position="300"/>
    </location>
</feature>
<evidence type="ECO:0000313" key="8">
    <source>
        <dbReference type="Proteomes" id="UP000660885"/>
    </source>
</evidence>
<dbReference type="Proteomes" id="UP000660885">
    <property type="component" value="Unassembled WGS sequence"/>
</dbReference>
<evidence type="ECO:0000313" key="7">
    <source>
        <dbReference type="EMBL" id="MBL6077884.1"/>
    </source>
</evidence>
<evidence type="ECO:0000256" key="3">
    <source>
        <dbReference type="ARBA" id="ARBA00020071"/>
    </source>
</evidence>
<sequence length="300" mass="31397">MPPAFPVAAGQWRGLLAWSPSPTIRASLALHAGGLLAMAAEPGCWLETLSALAANHLALAGCMHPRCRLLGPVLTRLGGAEPRIALTFDDGPDPEVTPRVLDLLDASEAKASFFVIGERAARHPALLREMLRRGHGVENHTHRHPLSFAAWGPGAMRREIETAQAAIADACGQAPRFFRPPAGLRSPLLDPVLALAGLSLAAWTRRGYDTVSPRPDRVLARLSRDLAPGDVLLLHDGRSARGYPHPSVALDLLPALLGRIAADGLSAVALPPAEEATRAAATAGPAGAAASRAPAAYASR</sequence>
<dbReference type="RefSeq" id="WP_202831043.1">
    <property type="nucleotide sequence ID" value="NZ_JAETWB010000002.1"/>
</dbReference>
<dbReference type="Pfam" id="PF01522">
    <property type="entry name" value="Polysacc_deac_1"/>
    <property type="match status" value="1"/>
</dbReference>
<dbReference type="PROSITE" id="PS51677">
    <property type="entry name" value="NODB"/>
    <property type="match status" value="1"/>
</dbReference>
<name>A0ABS1TZN1_9PROT</name>
<reference evidence="7 8" key="1">
    <citation type="submission" date="2021-01" db="EMBL/GenBank/DDBJ databases">
        <title>Belnapia mucosa sp. nov. and Belnapia arida sp. nov., isolated from the Tabernas Desert (Almeria, Spain).</title>
        <authorList>
            <person name="Molina-Menor E."/>
            <person name="Vidal-Verdu A."/>
            <person name="Calonge A."/>
            <person name="Satari L."/>
            <person name="Pereto J."/>
            <person name="Porcar M."/>
        </authorList>
    </citation>
    <scope>NUCLEOTIDE SEQUENCE [LARGE SCALE GENOMIC DNA]</scope>
    <source>
        <strain evidence="7 8">T18</strain>
    </source>
</reference>
<proteinExistence type="inferred from homology"/>
<accession>A0ABS1TZN1</accession>
<comment type="function">
    <text evidence="1">Is involved in generating a small heat-stable compound (Nod), an acylated oligomer of N-acetylglucosamine, that stimulates mitosis in various plant protoplasts.</text>
</comment>
<dbReference type="InterPro" id="IPR050248">
    <property type="entry name" value="Polysacc_deacetylase_ArnD"/>
</dbReference>
<dbReference type="InterPro" id="IPR011330">
    <property type="entry name" value="Glyco_hydro/deAcase_b/a-brl"/>
</dbReference>
<comment type="caution">
    <text evidence="7">The sequence shown here is derived from an EMBL/GenBank/DDBJ whole genome shotgun (WGS) entry which is preliminary data.</text>
</comment>
<dbReference type="PANTHER" id="PTHR10587">
    <property type="entry name" value="GLYCOSYL TRANSFERASE-RELATED"/>
    <property type="match status" value="1"/>
</dbReference>
<keyword evidence="8" id="KW-1185">Reference proteome</keyword>